<feature type="transmembrane region" description="Helical" evidence="6">
    <location>
        <begin position="424"/>
        <end position="445"/>
    </location>
</feature>
<feature type="transmembrane region" description="Helical" evidence="6">
    <location>
        <begin position="132"/>
        <end position="149"/>
    </location>
</feature>
<dbReference type="AlphaFoldDB" id="A0A6J6Q829"/>
<feature type="transmembrane region" description="Helical" evidence="6">
    <location>
        <begin position="332"/>
        <end position="352"/>
    </location>
</feature>
<feature type="transmembrane region" description="Helical" evidence="6">
    <location>
        <begin position="88"/>
        <end position="112"/>
    </location>
</feature>
<feature type="transmembrane region" description="Helical" evidence="6">
    <location>
        <begin position="400"/>
        <end position="417"/>
    </location>
</feature>
<dbReference type="Pfam" id="PF05425">
    <property type="entry name" value="CopD"/>
    <property type="match status" value="1"/>
</dbReference>
<evidence type="ECO:0000256" key="1">
    <source>
        <dbReference type="ARBA" id="ARBA00004651"/>
    </source>
</evidence>
<sequence>MNGGFRIGAKLWWGLPVLLVLLWVAGALAIEVFPGLASTPLVTVWLLPFIRFTRDIAAAITVGAVVVGALLGGAFYRRVLGWASTWALIWLVSLALLMAFTISDIFAASPMAGVQPNIWLSFLVDVSTGRVFLYQFVAVALVAGFSLFVKTRFSGWVMAAIAVSACVAPALLGHGGVHGSHFSETISLGIHIAAISLWVGGLAVLVSFLGLEPERSSLLLPRFSLLALWCAIFVAESGLLNSALHLGEVSQFVGTFYGVLVLTKVVLLGVLVRIGWLQRGKVVARITAEQPSRSLLARYAAWELVVMGSAIAVAVVMSRIGISPARTATGEFLPPAVVLLALAAPLVLVWAFPLGQLLEQRWLGWLIKFPQLSAVLLLVVVAEVAGVGVLGTLLGPELGVILGTLLLVAAGYLWAACVVGANTVVGIVIPMVGWPPVILLIRVLSTDPVDWKINLLSVAAAEALLILVWFRRQTRVYSLDTSGATVAG</sequence>
<dbReference type="GO" id="GO:0006825">
    <property type="term" value="P:copper ion transport"/>
    <property type="evidence" value="ECO:0007669"/>
    <property type="project" value="InterPro"/>
</dbReference>
<keyword evidence="4 6" id="KW-1133">Transmembrane helix</keyword>
<dbReference type="PANTHER" id="PTHR34820:SF4">
    <property type="entry name" value="INNER MEMBRANE PROTEIN YEBZ"/>
    <property type="match status" value="1"/>
</dbReference>
<feature type="transmembrane region" description="Helical" evidence="6">
    <location>
        <begin position="451"/>
        <end position="470"/>
    </location>
</feature>
<evidence type="ECO:0000313" key="8">
    <source>
        <dbReference type="EMBL" id="CAB4704134.1"/>
    </source>
</evidence>
<evidence type="ECO:0000256" key="4">
    <source>
        <dbReference type="ARBA" id="ARBA00022989"/>
    </source>
</evidence>
<feature type="transmembrane region" description="Helical" evidence="6">
    <location>
        <begin position="256"/>
        <end position="276"/>
    </location>
</feature>
<name>A0A6J6Q829_9ZZZZ</name>
<keyword evidence="3 6" id="KW-0812">Transmembrane</keyword>
<dbReference type="EMBL" id="CAEZXZ010000081">
    <property type="protein sequence ID" value="CAB4704134.1"/>
    <property type="molecule type" value="Genomic_DNA"/>
</dbReference>
<evidence type="ECO:0000256" key="3">
    <source>
        <dbReference type="ARBA" id="ARBA00022692"/>
    </source>
</evidence>
<feature type="transmembrane region" description="Helical" evidence="6">
    <location>
        <begin position="56"/>
        <end position="76"/>
    </location>
</feature>
<evidence type="ECO:0000256" key="2">
    <source>
        <dbReference type="ARBA" id="ARBA00022475"/>
    </source>
</evidence>
<organism evidence="8">
    <name type="scientific">freshwater metagenome</name>
    <dbReference type="NCBI Taxonomy" id="449393"/>
    <lineage>
        <taxon>unclassified sequences</taxon>
        <taxon>metagenomes</taxon>
        <taxon>ecological metagenomes</taxon>
    </lineage>
</organism>
<dbReference type="PANTHER" id="PTHR34820">
    <property type="entry name" value="INNER MEMBRANE PROTEIN YEBZ"/>
    <property type="match status" value="1"/>
</dbReference>
<proteinExistence type="predicted"/>
<feature type="domain" description="Copper resistance protein D" evidence="7">
    <location>
        <begin position="219"/>
        <end position="316"/>
    </location>
</feature>
<dbReference type="InterPro" id="IPR008457">
    <property type="entry name" value="Cu-R_CopD_dom"/>
</dbReference>
<keyword evidence="5 6" id="KW-0472">Membrane</keyword>
<feature type="transmembrane region" description="Helical" evidence="6">
    <location>
        <begin position="372"/>
        <end position="394"/>
    </location>
</feature>
<protein>
    <submittedName>
        <fullName evidence="8">Unannotated protein</fullName>
    </submittedName>
</protein>
<feature type="transmembrane region" description="Helical" evidence="6">
    <location>
        <begin position="296"/>
        <end position="320"/>
    </location>
</feature>
<feature type="transmembrane region" description="Helical" evidence="6">
    <location>
        <begin position="156"/>
        <end position="176"/>
    </location>
</feature>
<accession>A0A6J6Q829</accession>
<evidence type="ECO:0000256" key="6">
    <source>
        <dbReference type="SAM" id="Phobius"/>
    </source>
</evidence>
<evidence type="ECO:0000256" key="5">
    <source>
        <dbReference type="ARBA" id="ARBA00023136"/>
    </source>
</evidence>
<feature type="transmembrane region" description="Helical" evidence="6">
    <location>
        <begin position="188"/>
        <end position="211"/>
    </location>
</feature>
<keyword evidence="2" id="KW-1003">Cell membrane</keyword>
<comment type="subcellular location">
    <subcellularLocation>
        <location evidence="1">Cell membrane</location>
        <topology evidence="1">Multi-pass membrane protein</topology>
    </subcellularLocation>
</comment>
<dbReference type="GO" id="GO:0005886">
    <property type="term" value="C:plasma membrane"/>
    <property type="evidence" value="ECO:0007669"/>
    <property type="project" value="UniProtKB-SubCell"/>
</dbReference>
<dbReference type="InterPro" id="IPR032694">
    <property type="entry name" value="CopC/D"/>
</dbReference>
<feature type="transmembrane region" description="Helical" evidence="6">
    <location>
        <begin position="223"/>
        <end position="244"/>
    </location>
</feature>
<gene>
    <name evidence="8" type="ORF">UFOPK2625_00658</name>
</gene>
<feature type="transmembrane region" description="Helical" evidence="6">
    <location>
        <begin position="12"/>
        <end position="36"/>
    </location>
</feature>
<evidence type="ECO:0000259" key="7">
    <source>
        <dbReference type="Pfam" id="PF05425"/>
    </source>
</evidence>
<reference evidence="8" key="1">
    <citation type="submission" date="2020-05" db="EMBL/GenBank/DDBJ databases">
        <authorList>
            <person name="Chiriac C."/>
            <person name="Salcher M."/>
            <person name="Ghai R."/>
            <person name="Kavagutti S V."/>
        </authorList>
    </citation>
    <scope>NUCLEOTIDE SEQUENCE</scope>
</reference>